<dbReference type="PANTHER" id="PTHR10802">
    <property type="entry name" value="MITOCHONDRIAL IMPORT RECEPTOR SUBUNIT TOM40"/>
    <property type="match status" value="1"/>
</dbReference>
<evidence type="ECO:0000256" key="4">
    <source>
        <dbReference type="ARBA" id="ARBA00022452"/>
    </source>
</evidence>
<dbReference type="AlphaFoldDB" id="A0A8T2H1T1"/>
<organism evidence="8 9">
    <name type="scientific">Arabidopsis suecica</name>
    <name type="common">Swedish thale-cress</name>
    <name type="synonym">Cardaminopsis suecica</name>
    <dbReference type="NCBI Taxonomy" id="45249"/>
    <lineage>
        <taxon>Eukaryota</taxon>
        <taxon>Viridiplantae</taxon>
        <taxon>Streptophyta</taxon>
        <taxon>Embryophyta</taxon>
        <taxon>Tracheophyta</taxon>
        <taxon>Spermatophyta</taxon>
        <taxon>Magnoliopsida</taxon>
        <taxon>eudicotyledons</taxon>
        <taxon>Gunneridae</taxon>
        <taxon>Pentapetalae</taxon>
        <taxon>rosids</taxon>
        <taxon>malvids</taxon>
        <taxon>Brassicales</taxon>
        <taxon>Brassicaceae</taxon>
        <taxon>Camelineae</taxon>
        <taxon>Arabidopsis</taxon>
    </lineage>
</organism>
<keyword evidence="6" id="KW-0496">Mitochondrion</keyword>
<evidence type="ECO:0000256" key="3">
    <source>
        <dbReference type="ARBA" id="ARBA00022448"/>
    </source>
</evidence>
<evidence type="ECO:0000256" key="2">
    <source>
        <dbReference type="ARBA" id="ARBA00004294"/>
    </source>
</evidence>
<dbReference type="EMBL" id="JAEFBJ010000001">
    <property type="protein sequence ID" value="KAG7653755.1"/>
    <property type="molecule type" value="Genomic_DNA"/>
</dbReference>
<dbReference type="GO" id="GO:0008320">
    <property type="term" value="F:protein transmembrane transporter activity"/>
    <property type="evidence" value="ECO:0007669"/>
    <property type="project" value="InterPro"/>
</dbReference>
<keyword evidence="5" id="KW-0812">Transmembrane</keyword>
<dbReference type="GO" id="GO:0005741">
    <property type="term" value="C:mitochondrial outer membrane"/>
    <property type="evidence" value="ECO:0007669"/>
    <property type="project" value="UniProtKB-SubCell"/>
</dbReference>
<accession>A0A8T2H1T1</accession>
<name>A0A8T2H1T1_ARASU</name>
<dbReference type="InterPro" id="IPR027246">
    <property type="entry name" value="Porin_Euk/Tom40"/>
</dbReference>
<keyword evidence="9" id="KW-1185">Reference proteome</keyword>
<keyword evidence="4" id="KW-1134">Transmembrane beta strand</keyword>
<dbReference type="InterPro" id="IPR037930">
    <property type="entry name" value="Tom40"/>
</dbReference>
<comment type="subcellular location">
    <subcellularLocation>
        <location evidence="1">Membrane</location>
        <topology evidence="1">Multi-pass membrane protein</topology>
    </subcellularLocation>
    <subcellularLocation>
        <location evidence="2">Mitochondrion outer membrane</location>
    </subcellularLocation>
</comment>
<sequence length="300" mass="33118">MADLLPPLKTEQADEKVDKSKLTCPVGYDEVNREAFKTLNPGYFSGFYLNYCPSLYEDKFFIGSTIVPGAYSGLGAYYFNTKLTLIGRVTTDGTLTTKVKAVITDKWIVKAQTALIDESRLFDTLVSFEYMALNYKAQFLLGSKGLTAATYIQRVSPCLSLGGELFWASVPQKSGIGYVARYETDKMVASAQVISSGNVFMSYVQKISKKVSLASDFVYNCFSRDVKASVGCDCDISRFWSRVQGKIDSNGVAYASLEKQLKMGLECVLSASLDHKNKDYRLGLGLAYGSPPLPSDDLRR</sequence>
<gene>
    <name evidence="8" type="ORF">ISN44_As01g009850</name>
</gene>
<dbReference type="Pfam" id="PF01459">
    <property type="entry name" value="Porin_3"/>
    <property type="match status" value="1"/>
</dbReference>
<evidence type="ECO:0000256" key="1">
    <source>
        <dbReference type="ARBA" id="ARBA00004141"/>
    </source>
</evidence>
<dbReference type="CDD" id="cd07305">
    <property type="entry name" value="Porin3_Tom40"/>
    <property type="match status" value="1"/>
</dbReference>
<dbReference type="OrthoDB" id="1106472at2759"/>
<evidence type="ECO:0000313" key="8">
    <source>
        <dbReference type="EMBL" id="KAG7653755.1"/>
    </source>
</evidence>
<evidence type="ECO:0000256" key="5">
    <source>
        <dbReference type="ARBA" id="ARBA00022692"/>
    </source>
</evidence>
<dbReference type="GO" id="GO:0030150">
    <property type="term" value="P:protein import into mitochondrial matrix"/>
    <property type="evidence" value="ECO:0007669"/>
    <property type="project" value="InterPro"/>
</dbReference>
<keyword evidence="7" id="KW-0472">Membrane</keyword>
<comment type="caution">
    <text evidence="8">The sequence shown here is derived from an EMBL/GenBank/DDBJ whole genome shotgun (WGS) entry which is preliminary data.</text>
</comment>
<evidence type="ECO:0000256" key="7">
    <source>
        <dbReference type="ARBA" id="ARBA00023136"/>
    </source>
</evidence>
<keyword evidence="6" id="KW-1000">Mitochondrion outer membrane</keyword>
<protein>
    <submittedName>
        <fullName evidence="8">Eukaryotic porin/Tom40</fullName>
    </submittedName>
</protein>
<evidence type="ECO:0000313" key="9">
    <source>
        <dbReference type="Proteomes" id="UP000694251"/>
    </source>
</evidence>
<dbReference type="Proteomes" id="UP000694251">
    <property type="component" value="Chromosome 1"/>
</dbReference>
<proteinExistence type="predicted"/>
<evidence type="ECO:0000256" key="6">
    <source>
        <dbReference type="ARBA" id="ARBA00022787"/>
    </source>
</evidence>
<keyword evidence="3" id="KW-0813">Transport</keyword>
<reference evidence="8 9" key="1">
    <citation type="submission" date="2020-12" db="EMBL/GenBank/DDBJ databases">
        <title>Concerted genomic and epigenomic changes stabilize Arabidopsis allopolyploids.</title>
        <authorList>
            <person name="Chen Z."/>
        </authorList>
    </citation>
    <scope>NUCLEOTIDE SEQUENCE [LARGE SCALE GENOMIC DNA]</scope>
    <source>
        <strain evidence="8">As9502</strain>
        <tissue evidence="8">Leaf</tissue>
    </source>
</reference>